<proteinExistence type="evidence at transcript level"/>
<name>A0A0B4U8T3_9DIOP</name>
<dbReference type="GO" id="GO:0005634">
    <property type="term" value="C:nucleus"/>
    <property type="evidence" value="ECO:0007669"/>
    <property type="project" value="InterPro"/>
</dbReference>
<dbReference type="GO" id="GO:0006334">
    <property type="term" value="P:nucleosome assembly"/>
    <property type="evidence" value="ECO:0007669"/>
    <property type="project" value="InterPro"/>
</dbReference>
<evidence type="ECO:0000256" key="2">
    <source>
        <dbReference type="RuleBase" id="RU003876"/>
    </source>
</evidence>
<feature type="non-terminal residue" evidence="3">
    <location>
        <position position="362"/>
    </location>
</feature>
<sequence>MDSSDDISGTDYTNGIRMPPAYMCAAQRRKFLHDKVKSFPQDVQDKITVLKNIQLDYIKLEEEYFQKMFALEIQYQQLFQPLYEKRYNIISGIVQPPKEEPKFTTESTTDGDAVVYMNEIVEDWYTDITVDAKGLPNFWLVVLKNIKDVAAIINERDEPALTKLTDIRVKYDAMNSFKLEFHFDENEYFTNSVLTRQYFLRTHVPEDKPFSFDGFEIYKSQGCVIDWRPNMMLTEGLSDVFSSDIRNDSFDSFFDFFYVPVASHDEGDHVSEYELGMAFFLRDKVIPRAILYFTGDAIDDQDDIKEFCDVEALHNHNTESEETIGMIETAFEEQSEGTTESASVSETEEAITTEATAAAEHG</sequence>
<dbReference type="EMBL" id="KM821170">
    <property type="protein sequence ID" value="AJC52566.1"/>
    <property type="molecule type" value="mRNA"/>
</dbReference>
<dbReference type="InterPro" id="IPR037231">
    <property type="entry name" value="NAP-like_sf"/>
</dbReference>
<evidence type="ECO:0000313" key="3">
    <source>
        <dbReference type="EMBL" id="AJC52566.1"/>
    </source>
</evidence>
<dbReference type="PANTHER" id="PTHR11875">
    <property type="entry name" value="TESTIS-SPECIFIC Y-ENCODED PROTEIN"/>
    <property type="match status" value="1"/>
</dbReference>
<dbReference type="Pfam" id="PF00956">
    <property type="entry name" value="NAP"/>
    <property type="match status" value="1"/>
</dbReference>
<accession>A0A0B4U8T3</accession>
<dbReference type="Gene3D" id="3.30.1120.90">
    <property type="entry name" value="Nucleosome assembly protein"/>
    <property type="match status" value="1"/>
</dbReference>
<reference evidence="3" key="1">
    <citation type="journal article" date="2015" name="Insect Mol. Biol.">
        <title>We can't all be supermodels: the value of comparative transcriptomics to the study of non-model insects.</title>
        <authorList>
            <person name="Oppenheim S.J."/>
            <person name="Baker R.H."/>
            <person name="Simon S."/>
            <person name="DeSalle R."/>
        </authorList>
    </citation>
    <scope>NUCLEOTIDE SEQUENCE</scope>
</reference>
<organism evidence="3">
    <name type="scientific">Diopsis apicalis</name>
    <dbReference type="NCBI Taxonomy" id="139668"/>
    <lineage>
        <taxon>Eukaryota</taxon>
        <taxon>Metazoa</taxon>
        <taxon>Ecdysozoa</taxon>
        <taxon>Arthropoda</taxon>
        <taxon>Hexapoda</taxon>
        <taxon>Insecta</taxon>
        <taxon>Pterygota</taxon>
        <taxon>Neoptera</taxon>
        <taxon>Endopterygota</taxon>
        <taxon>Diptera</taxon>
        <taxon>Brachycera</taxon>
        <taxon>Muscomorpha</taxon>
        <taxon>Diopsoidea</taxon>
        <taxon>Diopsidae</taxon>
        <taxon>Diopsis</taxon>
    </lineage>
</organism>
<dbReference type="AlphaFoldDB" id="A0A0B4U8T3"/>
<protein>
    <submittedName>
        <fullName evidence="3">Nucleosome assembly protein 1 paralog 4</fullName>
    </submittedName>
</protein>
<dbReference type="InterPro" id="IPR002164">
    <property type="entry name" value="NAP_family"/>
</dbReference>
<dbReference type="FunFam" id="1.20.5.1500:FF:000001">
    <property type="entry name" value="Nucleosome assembly protein 1-like 1"/>
    <property type="match status" value="1"/>
</dbReference>
<comment type="similarity">
    <text evidence="1 2">Belongs to the nucleosome assembly protein (NAP) family.</text>
</comment>
<evidence type="ECO:0000256" key="1">
    <source>
        <dbReference type="ARBA" id="ARBA00009947"/>
    </source>
</evidence>
<dbReference type="Gene3D" id="1.20.5.1500">
    <property type="match status" value="1"/>
</dbReference>
<dbReference type="SUPFAM" id="SSF143113">
    <property type="entry name" value="NAP-like"/>
    <property type="match status" value="1"/>
</dbReference>